<dbReference type="EMBL" id="PDEM01000022">
    <property type="protein sequence ID" value="PHZ84790.1"/>
    <property type="molecule type" value="Genomic_DNA"/>
</dbReference>
<organism evidence="3 4">
    <name type="scientific">Paremcibacter congregatus</name>
    <dbReference type="NCBI Taxonomy" id="2043170"/>
    <lineage>
        <taxon>Bacteria</taxon>
        <taxon>Pseudomonadati</taxon>
        <taxon>Pseudomonadota</taxon>
        <taxon>Alphaproteobacteria</taxon>
        <taxon>Emcibacterales</taxon>
        <taxon>Emcibacteraceae</taxon>
        <taxon>Paremcibacter</taxon>
    </lineage>
</organism>
<evidence type="ECO:0000313" key="4">
    <source>
        <dbReference type="Proteomes" id="UP000229730"/>
    </source>
</evidence>
<dbReference type="GO" id="GO:0008237">
    <property type="term" value="F:metallopeptidase activity"/>
    <property type="evidence" value="ECO:0007669"/>
    <property type="project" value="InterPro"/>
</dbReference>
<accession>A0A2G4YR90</accession>
<dbReference type="Gene3D" id="1.10.390.10">
    <property type="entry name" value="Neutral Protease Domain 2"/>
    <property type="match status" value="1"/>
</dbReference>
<dbReference type="CDD" id="cd09604">
    <property type="entry name" value="M1_APN_like"/>
    <property type="match status" value="1"/>
</dbReference>
<dbReference type="RefSeq" id="WP_099472858.1">
    <property type="nucleotide sequence ID" value="NZ_CP041025.1"/>
</dbReference>
<dbReference type="SUPFAM" id="SSF55486">
    <property type="entry name" value="Metalloproteases ('zincins'), catalytic domain"/>
    <property type="match status" value="1"/>
</dbReference>
<feature type="chain" id="PRO_5013761043" evidence="1">
    <location>
        <begin position="25"/>
        <end position="812"/>
    </location>
</feature>
<keyword evidence="1" id="KW-0732">Signal</keyword>
<dbReference type="GO" id="GO:0004177">
    <property type="term" value="F:aminopeptidase activity"/>
    <property type="evidence" value="ECO:0007669"/>
    <property type="project" value="UniProtKB-KW"/>
</dbReference>
<proteinExistence type="predicted"/>
<name>A0A2G4YR90_9PROT</name>
<keyword evidence="3" id="KW-0645">Protease</keyword>
<dbReference type="Proteomes" id="UP000229730">
    <property type="component" value="Unassembled WGS sequence"/>
</dbReference>
<evidence type="ECO:0000313" key="3">
    <source>
        <dbReference type="EMBL" id="PHZ84790.1"/>
    </source>
</evidence>
<dbReference type="AlphaFoldDB" id="A0A2G4YR90"/>
<dbReference type="Pfam" id="PF01433">
    <property type="entry name" value="Peptidase_M1"/>
    <property type="match status" value="1"/>
</dbReference>
<dbReference type="InterPro" id="IPR014782">
    <property type="entry name" value="Peptidase_M1_dom"/>
</dbReference>
<feature type="signal peptide" evidence="1">
    <location>
        <begin position="1"/>
        <end position="24"/>
    </location>
</feature>
<feature type="domain" description="Peptidase M1 membrane alanine aminopeptidase" evidence="2">
    <location>
        <begin position="391"/>
        <end position="597"/>
    </location>
</feature>
<reference evidence="3 4" key="1">
    <citation type="submission" date="2017-10" db="EMBL/GenBank/DDBJ databases">
        <title>Frigbacter circumglobatus gen. nov. sp. nov., isolated from sediment cultured in situ.</title>
        <authorList>
            <person name="Zhao Z."/>
        </authorList>
    </citation>
    <scope>NUCLEOTIDE SEQUENCE [LARGE SCALE GENOMIC DNA]</scope>
    <source>
        <strain evidence="3 4">ZYL</strain>
    </source>
</reference>
<evidence type="ECO:0000256" key="1">
    <source>
        <dbReference type="SAM" id="SignalP"/>
    </source>
</evidence>
<dbReference type="GO" id="GO:0008270">
    <property type="term" value="F:zinc ion binding"/>
    <property type="evidence" value="ECO:0007669"/>
    <property type="project" value="InterPro"/>
</dbReference>
<evidence type="ECO:0000259" key="2">
    <source>
        <dbReference type="Pfam" id="PF01433"/>
    </source>
</evidence>
<dbReference type="InParanoid" id="A0A2G4YR90"/>
<dbReference type="OrthoDB" id="9814383at2"/>
<comment type="caution">
    <text evidence="3">The sequence shown here is derived from an EMBL/GenBank/DDBJ whole genome shotgun (WGS) entry which is preliminary data.</text>
</comment>
<protein>
    <submittedName>
        <fullName evidence="3">Aminopeptidase</fullName>
    </submittedName>
</protein>
<dbReference type="InterPro" id="IPR027268">
    <property type="entry name" value="Peptidase_M4/M1_CTD_sf"/>
</dbReference>
<keyword evidence="4" id="KW-1185">Reference proteome</keyword>
<keyword evidence="3" id="KW-0031">Aminopeptidase</keyword>
<keyword evidence="3" id="KW-0378">Hydrolase</keyword>
<sequence length="812" mass="93371">MIKVVLKITTVLICSMMVFGQVFAAGPTNSIFDDKFRQLEEILPTPNGRRTASGMPGPGYWQQQVDYKIDVQLDENKRDIAGSVRISYHNKSPDTLEYIWLELGQNRFRDDALGEQSSDFAGLNWGGYPSDETAATQTKPGKINLKTLRRQQFMDDHQLGYRIQTVTTASGTKLPYTIVGTLMRIDLPKALKPGSSFRFSVSWSFSIFEANAVGGRSGYETFSKDEHSGGNDIFLIAQWFPRLVAYSDYEGWHNKEFIRRGEFTLEFGNYDVSITVPADHVVSATGELQNAGDVLTRIQRTRLKQARTATKPIFIVTPQEALENEKAGTRKRKTWRFKAKGVRDFAWASSRKFIWNAMGHQQASKDMPLVMVMCFYPKEGQALWTPFAAAAVAHTLEVYSRFTFDYPYPVAQAVNGPNVVAMEYPMIGFNSPRPTKQDDGTYTYSRLVKRTLIGEIIHEVGHNYFPMIINSDERRWGWMDEGLNSFLQLMAEYEWNPDASAYQWKRGEPGAITSYMTSPGQVPIMTNSNSSRYYSYYGKPAVALTILRETIMGRDLFDFAFKKFAAQWKFKRPTPADFFRVMEETSGVDLDWFWRGWFYSTDHVDISLDRVSALLLDTKNPDVDFVRRQEEQAGKPEAVTVRRNRAEGRAPRILREPWLKGFYDENDLFTISNQNRNQYQDFLSDLNEIERQVFQRALKEDKIYYVLEFSNKGGLVMPIILRLTYTDGSMERIQLPAEIWRNTPGQVKKLLIRDKEIKYILVDPDLETADADTENNHYPRRIIPMRLETFKGGKKARDLMKDMKATLKVDPK</sequence>
<gene>
    <name evidence="3" type="ORF">CRD36_10200</name>
</gene>